<sequence>MEAKLLAYNFDHSSGDFQPVLLESGHNSRDVLGFLTRLRKHHNAIEIHQGSGVDHCSQDAIHHPLEGGRRVDLPHGYHSALLQAIADDERSLSPAFCSQPHLPKAIGDVQRRKEPRTMQHGVAIIDLYRRVRVFDCYATESTMVNTYIEPLRVRLGHEQQRTGPRRRTSWYDPSFLCIPIDELSNGFMLPWRSWTSRWRRFCLLMSSME</sequence>
<dbReference type="RefSeq" id="XP_013240795.1">
    <property type="nucleotide sequence ID" value="XM_013385341.1"/>
</dbReference>
<dbReference type="EMBL" id="JMSN01000114">
    <property type="protein sequence ID" value="KDN38706.1"/>
    <property type="molecule type" value="Genomic_DNA"/>
</dbReference>
<dbReference type="GeneID" id="25262076"/>
<accession>A0A066VB62</accession>
<dbReference type="InParanoid" id="A0A066VB62"/>
<name>A0A066VB62_TILAU</name>
<dbReference type="HOGENOM" id="CLU_1316214_0_0_1"/>
<dbReference type="AlphaFoldDB" id="A0A066VB62"/>
<proteinExistence type="predicted"/>
<evidence type="ECO:0000313" key="2">
    <source>
        <dbReference type="Proteomes" id="UP000027361"/>
    </source>
</evidence>
<protein>
    <submittedName>
        <fullName evidence="1">Uncharacterized protein</fullName>
    </submittedName>
</protein>
<dbReference type="Proteomes" id="UP000027361">
    <property type="component" value="Unassembled WGS sequence"/>
</dbReference>
<organism evidence="1 2">
    <name type="scientific">Tilletiaria anomala (strain ATCC 24038 / CBS 436.72 / UBC 951)</name>
    <dbReference type="NCBI Taxonomy" id="1037660"/>
    <lineage>
        <taxon>Eukaryota</taxon>
        <taxon>Fungi</taxon>
        <taxon>Dikarya</taxon>
        <taxon>Basidiomycota</taxon>
        <taxon>Ustilaginomycotina</taxon>
        <taxon>Exobasidiomycetes</taxon>
        <taxon>Georgefischeriales</taxon>
        <taxon>Tilletiariaceae</taxon>
        <taxon>Tilletiaria</taxon>
    </lineage>
</organism>
<evidence type="ECO:0000313" key="1">
    <source>
        <dbReference type="EMBL" id="KDN38706.1"/>
    </source>
</evidence>
<keyword evidence="2" id="KW-1185">Reference proteome</keyword>
<comment type="caution">
    <text evidence="1">The sequence shown here is derived from an EMBL/GenBank/DDBJ whole genome shotgun (WGS) entry which is preliminary data.</text>
</comment>
<reference evidence="1 2" key="1">
    <citation type="submission" date="2014-05" db="EMBL/GenBank/DDBJ databases">
        <title>Draft genome sequence of a rare smut relative, Tilletiaria anomala UBC 951.</title>
        <authorList>
            <consortium name="DOE Joint Genome Institute"/>
            <person name="Toome M."/>
            <person name="Kuo A."/>
            <person name="Henrissat B."/>
            <person name="Lipzen A."/>
            <person name="Tritt A."/>
            <person name="Yoshinaga Y."/>
            <person name="Zane M."/>
            <person name="Barry K."/>
            <person name="Grigoriev I.V."/>
            <person name="Spatafora J.W."/>
            <person name="Aimea M.C."/>
        </authorList>
    </citation>
    <scope>NUCLEOTIDE SEQUENCE [LARGE SCALE GENOMIC DNA]</scope>
    <source>
        <strain evidence="1 2">UBC 951</strain>
    </source>
</reference>
<gene>
    <name evidence="1" type="ORF">K437DRAFT_21096</name>
</gene>